<dbReference type="InterPro" id="IPR000330">
    <property type="entry name" value="SNF2_N"/>
</dbReference>
<organism evidence="4 5">
    <name type="scientific">Enteractinococcus helveticum</name>
    <dbReference type="NCBI Taxonomy" id="1837282"/>
    <lineage>
        <taxon>Bacteria</taxon>
        <taxon>Bacillati</taxon>
        <taxon>Actinomycetota</taxon>
        <taxon>Actinomycetes</taxon>
        <taxon>Micrococcales</taxon>
        <taxon>Micrococcaceae</taxon>
    </lineage>
</organism>
<keyword evidence="1" id="KW-0378">Hydrolase</keyword>
<dbReference type="OrthoDB" id="9760715at2"/>
<comment type="caution">
    <text evidence="4">The sequence shown here is derived from an EMBL/GenBank/DDBJ whole genome shotgun (WGS) entry which is preliminary data.</text>
</comment>
<dbReference type="GO" id="GO:0031297">
    <property type="term" value="P:replication fork processing"/>
    <property type="evidence" value="ECO:0007669"/>
    <property type="project" value="TreeGrafter"/>
</dbReference>
<dbReference type="Proteomes" id="UP000078292">
    <property type="component" value="Unassembled WGS sequence"/>
</dbReference>
<dbReference type="PANTHER" id="PTHR45766">
    <property type="entry name" value="DNA ANNEALING HELICASE AND ENDONUCLEASE ZRANB3 FAMILY MEMBER"/>
    <property type="match status" value="1"/>
</dbReference>
<dbReference type="GO" id="GO:0006281">
    <property type="term" value="P:DNA repair"/>
    <property type="evidence" value="ECO:0007669"/>
    <property type="project" value="TreeGrafter"/>
</dbReference>
<evidence type="ECO:0000313" key="5">
    <source>
        <dbReference type="Proteomes" id="UP000078292"/>
    </source>
</evidence>
<name>A0A1B7M2K4_9MICC</name>
<proteinExistence type="predicted"/>
<dbReference type="InterPro" id="IPR038718">
    <property type="entry name" value="SNF2-like_sf"/>
</dbReference>
<dbReference type="Pfam" id="PF00271">
    <property type="entry name" value="Helicase_C"/>
    <property type="match status" value="1"/>
</dbReference>
<keyword evidence="5" id="KW-1185">Reference proteome</keyword>
<dbReference type="STRING" id="1837282.A6F49_04675"/>
<evidence type="ECO:0008006" key="6">
    <source>
        <dbReference type="Google" id="ProtNLM"/>
    </source>
</evidence>
<reference evidence="4 5" key="1">
    <citation type="submission" date="2016-04" db="EMBL/GenBank/DDBJ databases">
        <title>First whole genome shotgun sequence of the bacterium Enteractinococcus sp. strain UASWS1574.</title>
        <authorList>
            <person name="Crovadore J."/>
            <person name="Chablais R."/>
            <person name="Lefort F."/>
        </authorList>
    </citation>
    <scope>NUCLEOTIDE SEQUENCE [LARGE SCALE GENOMIC DNA]</scope>
    <source>
        <strain evidence="4 5">UASWS1574</strain>
    </source>
</reference>
<dbReference type="Gene3D" id="3.40.50.300">
    <property type="entry name" value="P-loop containing nucleotide triphosphate hydrolases"/>
    <property type="match status" value="1"/>
</dbReference>
<feature type="domain" description="Helicase ATP-binding" evidence="2">
    <location>
        <begin position="57"/>
        <end position="235"/>
    </location>
</feature>
<gene>
    <name evidence="4" type="ORF">A6F49_04675</name>
</gene>
<dbReference type="InterPro" id="IPR027417">
    <property type="entry name" value="P-loop_NTPase"/>
</dbReference>
<dbReference type="PANTHER" id="PTHR45766:SF6">
    <property type="entry name" value="SWI_SNF-RELATED MATRIX-ASSOCIATED ACTIN-DEPENDENT REGULATOR OF CHROMATIN SUBFAMILY A-LIKE PROTEIN 1"/>
    <property type="match status" value="1"/>
</dbReference>
<feature type="domain" description="Helicase C-terminal" evidence="3">
    <location>
        <begin position="357"/>
        <end position="525"/>
    </location>
</feature>
<dbReference type="PROSITE" id="PS51194">
    <property type="entry name" value="HELICASE_CTER"/>
    <property type="match status" value="1"/>
</dbReference>
<dbReference type="GO" id="GO:0005524">
    <property type="term" value="F:ATP binding"/>
    <property type="evidence" value="ECO:0007669"/>
    <property type="project" value="InterPro"/>
</dbReference>
<accession>A0A1B7M2K4</accession>
<evidence type="ECO:0000259" key="2">
    <source>
        <dbReference type="PROSITE" id="PS51192"/>
    </source>
</evidence>
<dbReference type="AlphaFoldDB" id="A0A1B7M2K4"/>
<dbReference type="PROSITE" id="PS51192">
    <property type="entry name" value="HELICASE_ATP_BIND_1"/>
    <property type="match status" value="1"/>
</dbReference>
<dbReference type="InterPro" id="IPR049730">
    <property type="entry name" value="SNF2/RAD54-like_C"/>
</dbReference>
<protein>
    <recommendedName>
        <fullName evidence="6">DEAD/DEAH box helicase</fullName>
    </recommendedName>
</protein>
<dbReference type="Gene3D" id="3.40.50.10810">
    <property type="entry name" value="Tandem AAA-ATPase domain"/>
    <property type="match status" value="1"/>
</dbReference>
<dbReference type="GO" id="GO:0016787">
    <property type="term" value="F:hydrolase activity"/>
    <property type="evidence" value="ECO:0007669"/>
    <property type="project" value="UniProtKB-KW"/>
</dbReference>
<dbReference type="InterPro" id="IPR014001">
    <property type="entry name" value="Helicase_ATP-bd"/>
</dbReference>
<dbReference type="CDD" id="cd18793">
    <property type="entry name" value="SF2_C_SNF"/>
    <property type="match status" value="1"/>
</dbReference>
<sequence>MLIHPLDHYDPSLIQDLADMTSEEHQGLLDEAAEVFGDQRDGFGGQHYALRQFQQASAYAVAGARKLVCHDMGAGKTCIALAAVDLLDTQRLLVVCPPIVATNWVSEINQWLTPVFATTHPDQQPGKFKAAESGPWVRRIASGRKLPDAPEVGSLVVPSSLLQRDDVRELIDAFSPDAMIFDEAHEYSTWQSQRSIAARQLARTIPVGRRLAVTGTPTESHPGEMANLLAITGQLEAVFGSYGEYMDRYTTLDNFGNPRALKKRLPELASIMDTLWVKKTKAELLPHLQGKSHDWRLFDVSTTEYRKAHAEVIDNIIEKLGGVHEAAVLDDSDIADFADSFGMGIMSPMFRAAGRSKIEPALGMIETLMRQDDSSPLIVFAHHQDVVNELYGTLMDETDYEIDVLDGATSADDRGQIVDDFQDGQIDVLIASIQAAGVGVTLTRSHRLVFVEHWWTPGINAQAMDRADRIGQDKLVEVTHMVAVGTFDEQVHNVLAKKIEYVGVIDPGADVGESQDMESSITEIIYDVVEAAVNKARREQKKQRKSSKKSKR</sequence>
<dbReference type="Pfam" id="PF00176">
    <property type="entry name" value="SNF2-rel_dom"/>
    <property type="match status" value="1"/>
</dbReference>
<dbReference type="InterPro" id="IPR001650">
    <property type="entry name" value="Helicase_C-like"/>
</dbReference>
<dbReference type="EMBL" id="LXEY01000008">
    <property type="protein sequence ID" value="OAV62804.1"/>
    <property type="molecule type" value="Genomic_DNA"/>
</dbReference>
<dbReference type="SMART" id="SM00490">
    <property type="entry name" value="HELICc"/>
    <property type="match status" value="1"/>
</dbReference>
<dbReference type="RefSeq" id="WP_043055541.1">
    <property type="nucleotide sequence ID" value="NZ_LXEY01000008.1"/>
</dbReference>
<dbReference type="SMART" id="SM00487">
    <property type="entry name" value="DEXDc"/>
    <property type="match status" value="1"/>
</dbReference>
<evidence type="ECO:0000313" key="4">
    <source>
        <dbReference type="EMBL" id="OAV62804.1"/>
    </source>
</evidence>
<evidence type="ECO:0000256" key="1">
    <source>
        <dbReference type="ARBA" id="ARBA00022801"/>
    </source>
</evidence>
<evidence type="ECO:0000259" key="3">
    <source>
        <dbReference type="PROSITE" id="PS51194"/>
    </source>
</evidence>
<dbReference type="SUPFAM" id="SSF52540">
    <property type="entry name" value="P-loop containing nucleoside triphosphate hydrolases"/>
    <property type="match status" value="2"/>
</dbReference>